<keyword evidence="3" id="KW-1185">Reference proteome</keyword>
<name>G4MY70_PYRO7</name>
<dbReference type="RefSeq" id="XP_003714208.1">
    <property type="nucleotide sequence ID" value="XM_003714160.1"/>
</dbReference>
<evidence type="ECO:0000256" key="1">
    <source>
        <dbReference type="SAM" id="MobiDB-lite"/>
    </source>
</evidence>
<reference evidence="2 3" key="1">
    <citation type="journal article" date="2005" name="Nature">
        <title>The genome sequence of the rice blast fungus Magnaporthe grisea.</title>
        <authorList>
            <person name="Dean R.A."/>
            <person name="Talbot N.J."/>
            <person name="Ebbole D.J."/>
            <person name="Farman M.L."/>
            <person name="Mitchell T.K."/>
            <person name="Orbach M.J."/>
            <person name="Thon M."/>
            <person name="Kulkarni R."/>
            <person name="Xu J.R."/>
            <person name="Pan H."/>
            <person name="Read N.D."/>
            <person name="Lee Y.H."/>
            <person name="Carbone I."/>
            <person name="Brown D."/>
            <person name="Oh Y.Y."/>
            <person name="Donofrio N."/>
            <person name="Jeong J.S."/>
            <person name="Soanes D.M."/>
            <person name="Djonovic S."/>
            <person name="Kolomiets E."/>
            <person name="Rehmeyer C."/>
            <person name="Li W."/>
            <person name="Harding M."/>
            <person name="Kim S."/>
            <person name="Lebrun M.H."/>
            <person name="Bohnert H."/>
            <person name="Coughlan S."/>
            <person name="Butler J."/>
            <person name="Calvo S."/>
            <person name="Ma L.J."/>
            <person name="Nicol R."/>
            <person name="Purcell S."/>
            <person name="Nusbaum C."/>
            <person name="Galagan J.E."/>
            <person name="Birren B.W."/>
        </authorList>
    </citation>
    <scope>NUCLEOTIDE SEQUENCE [LARGE SCALE GENOMIC DNA]</scope>
    <source>
        <strain evidence="3">70-15 / ATCC MYA-4617 / FGSC 8958</strain>
    </source>
</reference>
<dbReference type="EMBL" id="CM001232">
    <property type="protein sequence ID" value="EHA54401.1"/>
    <property type="molecule type" value="Genomic_DNA"/>
</dbReference>
<reference key="2">
    <citation type="submission" date="2011-05" db="EMBL/GenBank/DDBJ databases">
        <title>The Genome Sequence of Magnaporthe oryzae 70-15.</title>
        <authorList>
            <consortium name="The Broad Institute Genome Sequencing Platform"/>
            <person name="Ma L.-J."/>
            <person name="Dead R."/>
            <person name="Young S.K."/>
            <person name="Zeng Q."/>
            <person name="Gargeya S."/>
            <person name="Fitzgerald M."/>
            <person name="Haas B."/>
            <person name="Abouelleil A."/>
            <person name="Alvarado L."/>
            <person name="Arachchi H.M."/>
            <person name="Berlin A."/>
            <person name="Brown A."/>
            <person name="Chapman S.B."/>
            <person name="Chen Z."/>
            <person name="Dunbar C."/>
            <person name="Freedman E."/>
            <person name="Gearin G."/>
            <person name="Gellesch M."/>
            <person name="Goldberg J."/>
            <person name="Griggs A."/>
            <person name="Gujja S."/>
            <person name="Heiman D."/>
            <person name="Howarth C."/>
            <person name="Larson L."/>
            <person name="Lui A."/>
            <person name="MacDonald P.J.P."/>
            <person name="Mehta T."/>
            <person name="Montmayeur A."/>
            <person name="Murphy C."/>
            <person name="Neiman D."/>
            <person name="Pearson M."/>
            <person name="Priest M."/>
            <person name="Roberts A."/>
            <person name="Saif S."/>
            <person name="Shea T."/>
            <person name="Shenoy N."/>
            <person name="Sisk P."/>
            <person name="Stolte C."/>
            <person name="Sykes S."/>
            <person name="Yandava C."/>
            <person name="Wortman J."/>
            <person name="Nusbaum C."/>
            <person name="Birren B."/>
        </authorList>
    </citation>
    <scope>NUCLEOTIDE SEQUENCE</scope>
    <source>
        <strain>70-15</strain>
    </source>
</reference>
<sequence>MHTIHHPVRAKPQNQPTDRHREALNCAARSSFITGAWRATCIHVTLYVATSSDKPYFVRIARALELCVDLESTWRLSVVGPLKEGVTKP</sequence>
<protein>
    <submittedName>
        <fullName evidence="2">Uncharacterized protein</fullName>
    </submittedName>
</protein>
<evidence type="ECO:0000313" key="2">
    <source>
        <dbReference type="EMBL" id="EHA54401.1"/>
    </source>
</evidence>
<evidence type="ECO:0000313" key="3">
    <source>
        <dbReference type="Proteomes" id="UP000009058"/>
    </source>
</evidence>
<dbReference type="AlphaFoldDB" id="G4MY70"/>
<dbReference type="OrthoDB" id="10442481at2759"/>
<dbReference type="InParanoid" id="G4MY70"/>
<dbReference type="Proteomes" id="UP000009058">
    <property type="component" value="Chromosome 2"/>
</dbReference>
<accession>G4MY70</accession>
<dbReference type="KEGG" id="mgr:MGG_15664"/>
<feature type="region of interest" description="Disordered" evidence="1">
    <location>
        <begin position="1"/>
        <end position="20"/>
    </location>
</feature>
<dbReference type="HOGENOM" id="CLU_2455161_0_0_1"/>
<dbReference type="VEuPathDB" id="FungiDB:MGG_15664"/>
<dbReference type="GeneID" id="12984616"/>
<proteinExistence type="predicted"/>
<organism evidence="2 3">
    <name type="scientific">Pyricularia oryzae (strain 70-15 / ATCC MYA-4617 / FGSC 8958)</name>
    <name type="common">Rice blast fungus</name>
    <name type="synonym">Magnaporthe oryzae</name>
    <dbReference type="NCBI Taxonomy" id="242507"/>
    <lineage>
        <taxon>Eukaryota</taxon>
        <taxon>Fungi</taxon>
        <taxon>Dikarya</taxon>
        <taxon>Ascomycota</taxon>
        <taxon>Pezizomycotina</taxon>
        <taxon>Sordariomycetes</taxon>
        <taxon>Sordariomycetidae</taxon>
        <taxon>Magnaporthales</taxon>
        <taxon>Pyriculariaceae</taxon>
        <taxon>Pyricularia</taxon>
    </lineage>
</organism>
<gene>
    <name evidence="2" type="ORF">MGG_15664</name>
</gene>